<dbReference type="Gene3D" id="3.30.200.20">
    <property type="entry name" value="Phosphorylase Kinase, domain 1"/>
    <property type="match status" value="1"/>
</dbReference>
<evidence type="ECO:0000313" key="3">
    <source>
        <dbReference type="EMBL" id="MFE8700053.1"/>
    </source>
</evidence>
<evidence type="ECO:0000313" key="4">
    <source>
        <dbReference type="Proteomes" id="UP001601059"/>
    </source>
</evidence>
<protein>
    <submittedName>
        <fullName evidence="3">Phosphotransferase enzyme family protein</fullName>
    </submittedName>
</protein>
<dbReference type="InterPro" id="IPR002575">
    <property type="entry name" value="Aminoglycoside_PTrfase"/>
</dbReference>
<dbReference type="Pfam" id="PF01636">
    <property type="entry name" value="APH"/>
    <property type="match status" value="1"/>
</dbReference>
<dbReference type="InterPro" id="IPR050249">
    <property type="entry name" value="Pseudomonas-type_ThrB"/>
</dbReference>
<gene>
    <name evidence="3" type="ORF">ACFYKX_05375</name>
</gene>
<organism evidence="3 4">
    <name type="scientific">Cytobacillus spartinae</name>
    <dbReference type="NCBI Taxonomy" id="3299023"/>
    <lineage>
        <taxon>Bacteria</taxon>
        <taxon>Bacillati</taxon>
        <taxon>Bacillota</taxon>
        <taxon>Bacilli</taxon>
        <taxon>Bacillales</taxon>
        <taxon>Bacillaceae</taxon>
        <taxon>Cytobacillus</taxon>
    </lineage>
</organism>
<comment type="similarity">
    <text evidence="1">Belongs to the pseudomonas-type ThrB family.</text>
</comment>
<dbReference type="Proteomes" id="UP001601059">
    <property type="component" value="Unassembled WGS sequence"/>
</dbReference>
<evidence type="ECO:0000256" key="1">
    <source>
        <dbReference type="ARBA" id="ARBA00038240"/>
    </source>
</evidence>
<accession>A0ABW6KAV2</accession>
<proteinExistence type="inferred from homology"/>
<dbReference type="PANTHER" id="PTHR21064:SF6">
    <property type="entry name" value="AMINOGLYCOSIDE PHOSPHOTRANSFERASE DOMAIN-CONTAINING PROTEIN"/>
    <property type="match status" value="1"/>
</dbReference>
<name>A0ABW6KAV2_9BACI</name>
<keyword evidence="4" id="KW-1185">Reference proteome</keyword>
<dbReference type="EMBL" id="JBIACK010000001">
    <property type="protein sequence ID" value="MFE8700053.1"/>
    <property type="molecule type" value="Genomic_DNA"/>
</dbReference>
<dbReference type="RefSeq" id="WP_389358776.1">
    <property type="nucleotide sequence ID" value="NZ_JBIACK010000001.1"/>
</dbReference>
<dbReference type="PANTHER" id="PTHR21064">
    <property type="entry name" value="AMINOGLYCOSIDE PHOSPHOTRANSFERASE DOMAIN-CONTAINING PROTEIN-RELATED"/>
    <property type="match status" value="1"/>
</dbReference>
<reference evidence="3 4" key="1">
    <citation type="submission" date="2024-08" db="EMBL/GenBank/DDBJ databases">
        <title>Two novel Cytobacillus novel species.</title>
        <authorList>
            <person name="Liu G."/>
        </authorList>
    </citation>
    <scope>NUCLEOTIDE SEQUENCE [LARGE SCALE GENOMIC DNA]</scope>
    <source>
        <strain evidence="3 4">FJAT-54145</strain>
    </source>
</reference>
<dbReference type="InterPro" id="IPR011009">
    <property type="entry name" value="Kinase-like_dom_sf"/>
</dbReference>
<dbReference type="Gene3D" id="3.90.1200.10">
    <property type="match status" value="1"/>
</dbReference>
<comment type="caution">
    <text evidence="3">The sequence shown here is derived from an EMBL/GenBank/DDBJ whole genome shotgun (WGS) entry which is preliminary data.</text>
</comment>
<feature type="domain" description="Aminoglycoside phosphotransferase" evidence="2">
    <location>
        <begin position="43"/>
        <end position="258"/>
    </location>
</feature>
<dbReference type="SUPFAM" id="SSF56112">
    <property type="entry name" value="Protein kinase-like (PK-like)"/>
    <property type="match status" value="1"/>
</dbReference>
<sequence>MEKQSLIKDLSTFYGDDIQSFEWIKEGLQNIVIKCRHQSEMVFLRLMKEERRSLAMIKAELEWLTHLSNSGILVPLPKNSHSGKTIEEITINENVFYTVAYSQVVGEPIDVTNPTLWNEKLFYQWGITLGSIHATPMNREVERPFYTDAKTSYYKTVQFLKDYEDENIRSSLKDIIQEINTVSHTEPSFGLIHNDFHQGNLIVHNGIIGVIDFDDCVYGWFAQDIAVTLYHAFWQATEIGDYDSSFGETFLESFLEGYLQKHKITAEMIEQIPLFLRWRQFFLLALFLKNWPLHQLEDWQAYTLDKLKSRIITGDCYVPLTKKYLKELKQRFATSK</sequence>
<evidence type="ECO:0000259" key="2">
    <source>
        <dbReference type="Pfam" id="PF01636"/>
    </source>
</evidence>